<gene>
    <name evidence="1" type="ORF">AOQ84DRAFT_274366</name>
</gene>
<dbReference type="OrthoDB" id="3486565at2759"/>
<dbReference type="PANTHER" id="PTHR33112">
    <property type="entry name" value="DOMAIN PROTEIN, PUTATIVE-RELATED"/>
    <property type="match status" value="1"/>
</dbReference>
<proteinExistence type="predicted"/>
<reference evidence="1 2" key="1">
    <citation type="journal article" date="2016" name="Nat. Commun.">
        <title>Ectomycorrhizal ecology is imprinted in the genome of the dominant symbiotic fungus Cenococcum geophilum.</title>
        <authorList>
            <consortium name="DOE Joint Genome Institute"/>
            <person name="Peter M."/>
            <person name="Kohler A."/>
            <person name="Ohm R.A."/>
            <person name="Kuo A."/>
            <person name="Krutzmann J."/>
            <person name="Morin E."/>
            <person name="Arend M."/>
            <person name="Barry K.W."/>
            <person name="Binder M."/>
            <person name="Choi C."/>
            <person name="Clum A."/>
            <person name="Copeland A."/>
            <person name="Grisel N."/>
            <person name="Haridas S."/>
            <person name="Kipfer T."/>
            <person name="LaButti K."/>
            <person name="Lindquist E."/>
            <person name="Lipzen A."/>
            <person name="Maire R."/>
            <person name="Meier B."/>
            <person name="Mihaltcheva S."/>
            <person name="Molinier V."/>
            <person name="Murat C."/>
            <person name="Poggeler S."/>
            <person name="Quandt C.A."/>
            <person name="Sperisen C."/>
            <person name="Tritt A."/>
            <person name="Tisserant E."/>
            <person name="Crous P.W."/>
            <person name="Henrissat B."/>
            <person name="Nehls U."/>
            <person name="Egli S."/>
            <person name="Spatafora J.W."/>
            <person name="Grigoriev I.V."/>
            <person name="Martin F.M."/>
        </authorList>
    </citation>
    <scope>NUCLEOTIDE SEQUENCE [LARGE SCALE GENOMIC DNA]</scope>
    <source>
        <strain evidence="1 2">CBS 207.34</strain>
    </source>
</reference>
<dbReference type="PANTHER" id="PTHR33112:SF10">
    <property type="entry name" value="TOL"/>
    <property type="match status" value="1"/>
</dbReference>
<dbReference type="EMBL" id="KV750241">
    <property type="protein sequence ID" value="OCL05672.1"/>
    <property type="molecule type" value="Genomic_DNA"/>
</dbReference>
<sequence>PLARRAWAFQERFLAPRTIHFTADRILCECEEQVVCELWPEGIPEELYPSKSRFPKGACSTEWSRALQIYSRAHLTYSKDKLVAISGVARHFQKQNHDQYIAGLWRKNFVRQMCWAVDMKIDEEIKPCVDAKTNLYQGPSWSWASADRPITWEVYA</sequence>
<keyword evidence="2" id="KW-1185">Reference proteome</keyword>
<organism evidence="1 2">
    <name type="scientific">Glonium stellatum</name>
    <dbReference type="NCBI Taxonomy" id="574774"/>
    <lineage>
        <taxon>Eukaryota</taxon>
        <taxon>Fungi</taxon>
        <taxon>Dikarya</taxon>
        <taxon>Ascomycota</taxon>
        <taxon>Pezizomycotina</taxon>
        <taxon>Dothideomycetes</taxon>
        <taxon>Pleosporomycetidae</taxon>
        <taxon>Gloniales</taxon>
        <taxon>Gloniaceae</taxon>
        <taxon>Glonium</taxon>
    </lineage>
</organism>
<feature type="non-terminal residue" evidence="1">
    <location>
        <position position="156"/>
    </location>
</feature>
<feature type="non-terminal residue" evidence="1">
    <location>
        <position position="1"/>
    </location>
</feature>
<name>A0A8E2JQH7_9PEZI</name>
<evidence type="ECO:0008006" key="3">
    <source>
        <dbReference type="Google" id="ProtNLM"/>
    </source>
</evidence>
<accession>A0A8E2JQH7</accession>
<dbReference type="Proteomes" id="UP000250140">
    <property type="component" value="Unassembled WGS sequence"/>
</dbReference>
<protein>
    <recommendedName>
        <fullName evidence="3">Heterokaryon incompatibility domain-containing protein</fullName>
    </recommendedName>
</protein>
<dbReference type="AlphaFoldDB" id="A0A8E2JQH7"/>
<evidence type="ECO:0000313" key="1">
    <source>
        <dbReference type="EMBL" id="OCL05672.1"/>
    </source>
</evidence>
<evidence type="ECO:0000313" key="2">
    <source>
        <dbReference type="Proteomes" id="UP000250140"/>
    </source>
</evidence>